<evidence type="ECO:0000313" key="2">
    <source>
        <dbReference type="EMBL" id="TYI10796.1"/>
    </source>
</evidence>
<protein>
    <submittedName>
        <fullName evidence="2">Uncharacterized protein</fullName>
    </submittedName>
</protein>
<name>A0A5D2P4Z3_GOSTO</name>
<feature type="transmembrane region" description="Helical" evidence="1">
    <location>
        <begin position="66"/>
        <end position="90"/>
    </location>
</feature>
<sequence>MNQSLQLPIQMKPFKQKKKENDKPIPRAPFLVASVATKTLPLNRLQQITFQFRAFSYFKSSSNHVLIFRSGLVMNASSAIVAILVPIYQILHLARNLFHPVLWVLEFPALIRQSVCYFVSLSLFIFRITVNASPSTSTS</sequence>
<accession>A0A5D2P4Z3</accession>
<feature type="transmembrane region" description="Helical" evidence="1">
    <location>
        <begin position="110"/>
        <end position="130"/>
    </location>
</feature>
<keyword evidence="1" id="KW-0472">Membrane</keyword>
<dbReference type="EMBL" id="CM017618">
    <property type="protein sequence ID" value="TYI10796.1"/>
    <property type="molecule type" value="Genomic_DNA"/>
</dbReference>
<dbReference type="AlphaFoldDB" id="A0A5D2P4Z3"/>
<keyword evidence="1" id="KW-1133">Transmembrane helix</keyword>
<evidence type="ECO:0000313" key="3">
    <source>
        <dbReference type="Proteomes" id="UP000322667"/>
    </source>
</evidence>
<gene>
    <name evidence="2" type="ORF">ES332_A09G165300v1</name>
</gene>
<proteinExistence type="predicted"/>
<organism evidence="2 3">
    <name type="scientific">Gossypium tomentosum</name>
    <name type="common">Hawaiian cotton</name>
    <name type="synonym">Gossypium sandvicense</name>
    <dbReference type="NCBI Taxonomy" id="34277"/>
    <lineage>
        <taxon>Eukaryota</taxon>
        <taxon>Viridiplantae</taxon>
        <taxon>Streptophyta</taxon>
        <taxon>Embryophyta</taxon>
        <taxon>Tracheophyta</taxon>
        <taxon>Spermatophyta</taxon>
        <taxon>Magnoliopsida</taxon>
        <taxon>eudicotyledons</taxon>
        <taxon>Gunneridae</taxon>
        <taxon>Pentapetalae</taxon>
        <taxon>rosids</taxon>
        <taxon>malvids</taxon>
        <taxon>Malvales</taxon>
        <taxon>Malvaceae</taxon>
        <taxon>Malvoideae</taxon>
        <taxon>Gossypium</taxon>
    </lineage>
</organism>
<reference evidence="2 3" key="1">
    <citation type="submission" date="2019-07" db="EMBL/GenBank/DDBJ databases">
        <title>WGS assembly of Gossypium tomentosum.</title>
        <authorList>
            <person name="Chen Z.J."/>
            <person name="Sreedasyam A."/>
            <person name="Ando A."/>
            <person name="Song Q."/>
            <person name="De L."/>
            <person name="Hulse-Kemp A."/>
            <person name="Ding M."/>
            <person name="Ye W."/>
            <person name="Kirkbride R."/>
            <person name="Jenkins J."/>
            <person name="Plott C."/>
            <person name="Lovell J."/>
            <person name="Lin Y.-M."/>
            <person name="Vaughn R."/>
            <person name="Liu B."/>
            <person name="Li W."/>
            <person name="Simpson S."/>
            <person name="Scheffler B."/>
            <person name="Saski C."/>
            <person name="Grover C."/>
            <person name="Hu G."/>
            <person name="Conover J."/>
            <person name="Carlson J."/>
            <person name="Shu S."/>
            <person name="Boston L."/>
            <person name="Williams M."/>
            <person name="Peterson D."/>
            <person name="Mcgee K."/>
            <person name="Jones D."/>
            <person name="Wendel J."/>
            <person name="Stelly D."/>
            <person name="Grimwood J."/>
            <person name="Schmutz J."/>
        </authorList>
    </citation>
    <scope>NUCLEOTIDE SEQUENCE [LARGE SCALE GENOMIC DNA]</scope>
    <source>
        <strain evidence="2">7179.01</strain>
    </source>
</reference>
<keyword evidence="1" id="KW-0812">Transmembrane</keyword>
<dbReference type="Proteomes" id="UP000322667">
    <property type="component" value="Chromosome A09"/>
</dbReference>
<evidence type="ECO:0000256" key="1">
    <source>
        <dbReference type="SAM" id="Phobius"/>
    </source>
</evidence>
<keyword evidence="3" id="KW-1185">Reference proteome</keyword>